<evidence type="ECO:0000313" key="3">
    <source>
        <dbReference type="Proteomes" id="UP000789405"/>
    </source>
</evidence>
<comment type="caution">
    <text evidence="2">The sequence shown here is derived from an EMBL/GenBank/DDBJ whole genome shotgun (WGS) entry which is preliminary data.</text>
</comment>
<sequence length="110" mass="12064">SSSSAKSNTISSFLLNTSSSFSSFYSKNTSFSLKYTTSSSSLKYTTSSSFSKCTTSSFSSKYTTNSSSSKYTTSYSKSTISSLELPVVTALEKFYHIYNLQVITSCDFFI</sequence>
<name>A0A9N9IGE4_9GLOM</name>
<evidence type="ECO:0000256" key="1">
    <source>
        <dbReference type="SAM" id="MobiDB-lite"/>
    </source>
</evidence>
<dbReference type="EMBL" id="CAJVPY010012491">
    <property type="protein sequence ID" value="CAG8734497.1"/>
    <property type="molecule type" value="Genomic_DNA"/>
</dbReference>
<organism evidence="2 3">
    <name type="scientific">Dentiscutata erythropus</name>
    <dbReference type="NCBI Taxonomy" id="1348616"/>
    <lineage>
        <taxon>Eukaryota</taxon>
        <taxon>Fungi</taxon>
        <taxon>Fungi incertae sedis</taxon>
        <taxon>Mucoromycota</taxon>
        <taxon>Glomeromycotina</taxon>
        <taxon>Glomeromycetes</taxon>
        <taxon>Diversisporales</taxon>
        <taxon>Gigasporaceae</taxon>
        <taxon>Dentiscutata</taxon>
    </lineage>
</organism>
<accession>A0A9N9IGE4</accession>
<proteinExistence type="predicted"/>
<dbReference type="AlphaFoldDB" id="A0A9N9IGE4"/>
<dbReference type="Proteomes" id="UP000789405">
    <property type="component" value="Unassembled WGS sequence"/>
</dbReference>
<keyword evidence="3" id="KW-1185">Reference proteome</keyword>
<reference evidence="2" key="1">
    <citation type="submission" date="2021-06" db="EMBL/GenBank/DDBJ databases">
        <authorList>
            <person name="Kallberg Y."/>
            <person name="Tangrot J."/>
            <person name="Rosling A."/>
        </authorList>
    </citation>
    <scope>NUCLEOTIDE SEQUENCE</scope>
    <source>
        <strain evidence="2">MA453B</strain>
    </source>
</reference>
<protein>
    <submittedName>
        <fullName evidence="2">17147_t:CDS:1</fullName>
    </submittedName>
</protein>
<evidence type="ECO:0000313" key="2">
    <source>
        <dbReference type="EMBL" id="CAG8734497.1"/>
    </source>
</evidence>
<feature type="region of interest" description="Disordered" evidence="1">
    <location>
        <begin position="38"/>
        <end position="74"/>
    </location>
</feature>
<gene>
    <name evidence="2" type="ORF">DERYTH_LOCUS15424</name>
</gene>
<feature type="non-terminal residue" evidence="2">
    <location>
        <position position="1"/>
    </location>
</feature>